<dbReference type="EMBL" id="CAUWAG010000006">
    <property type="protein sequence ID" value="CAJ2504316.1"/>
    <property type="molecule type" value="Genomic_DNA"/>
</dbReference>
<dbReference type="Proteomes" id="UP001295740">
    <property type="component" value="Unassembled WGS sequence"/>
</dbReference>
<reference evidence="1" key="1">
    <citation type="submission" date="2023-10" db="EMBL/GenBank/DDBJ databases">
        <authorList>
            <person name="Hackl T."/>
        </authorList>
    </citation>
    <scope>NUCLEOTIDE SEQUENCE</scope>
</reference>
<sequence>MGSIDLNDAVVLCIPTRDVGRTKPASSDVSLIVTTVINMSTVGLIGDNAVAAFVKIEDGSTTILPARYCLVREGSKTDKQVRS</sequence>
<dbReference type="AlphaFoldDB" id="A0AAI8VGV9"/>
<name>A0AAI8VGV9_9PEZI</name>
<evidence type="ECO:0000313" key="1">
    <source>
        <dbReference type="EMBL" id="CAJ2504316.1"/>
    </source>
</evidence>
<keyword evidence="2" id="KW-1185">Reference proteome</keyword>
<gene>
    <name evidence="1" type="ORF">KHLLAP_LOCUS4784</name>
</gene>
<proteinExistence type="predicted"/>
<comment type="caution">
    <text evidence="1">The sequence shown here is derived from an EMBL/GenBank/DDBJ whole genome shotgun (WGS) entry which is preliminary data.</text>
</comment>
<accession>A0AAI8VGV9</accession>
<evidence type="ECO:0000313" key="2">
    <source>
        <dbReference type="Proteomes" id="UP001295740"/>
    </source>
</evidence>
<protein>
    <submittedName>
        <fullName evidence="1">Uu.00g117100.m01.CDS01</fullName>
    </submittedName>
</protein>
<organism evidence="1 2">
    <name type="scientific">Anthostomella pinea</name>
    <dbReference type="NCBI Taxonomy" id="933095"/>
    <lineage>
        <taxon>Eukaryota</taxon>
        <taxon>Fungi</taxon>
        <taxon>Dikarya</taxon>
        <taxon>Ascomycota</taxon>
        <taxon>Pezizomycotina</taxon>
        <taxon>Sordariomycetes</taxon>
        <taxon>Xylariomycetidae</taxon>
        <taxon>Xylariales</taxon>
        <taxon>Xylariaceae</taxon>
        <taxon>Anthostomella</taxon>
    </lineage>
</organism>